<dbReference type="AlphaFoldDB" id="A0A1H9I643"/>
<keyword evidence="3" id="KW-1185">Reference proteome</keyword>
<proteinExistence type="inferred from homology"/>
<evidence type="ECO:0000313" key="3">
    <source>
        <dbReference type="Proteomes" id="UP000199233"/>
    </source>
</evidence>
<dbReference type="GO" id="GO:0003677">
    <property type="term" value="F:DNA binding"/>
    <property type="evidence" value="ECO:0007669"/>
    <property type="project" value="UniProtKB-KW"/>
</dbReference>
<dbReference type="InterPro" id="IPR003735">
    <property type="entry name" value="Metal_Tscrpt_repr"/>
</dbReference>
<dbReference type="Gene3D" id="1.20.58.1000">
    <property type="entry name" value="Metal-sensitive repressor, helix protomer"/>
    <property type="match status" value="1"/>
</dbReference>
<dbReference type="PANTHER" id="PTHR33677:SF5">
    <property type="entry name" value="TRANSCRIPTIONAL REPRESSOR FRMR"/>
    <property type="match status" value="1"/>
</dbReference>
<dbReference type="Proteomes" id="UP000199233">
    <property type="component" value="Unassembled WGS sequence"/>
</dbReference>
<dbReference type="Pfam" id="PF02583">
    <property type="entry name" value="Trns_repr_metal"/>
    <property type="match status" value="1"/>
</dbReference>
<evidence type="ECO:0000313" key="2">
    <source>
        <dbReference type="EMBL" id="SEQ70027.1"/>
    </source>
</evidence>
<name>A0A1H9I643_9GAMM</name>
<dbReference type="PANTHER" id="PTHR33677">
    <property type="entry name" value="TRANSCRIPTIONAL REPRESSOR FRMR-RELATED"/>
    <property type="match status" value="1"/>
</dbReference>
<reference evidence="2 3" key="1">
    <citation type="submission" date="2016-10" db="EMBL/GenBank/DDBJ databases">
        <authorList>
            <person name="de Groot N.N."/>
        </authorList>
    </citation>
    <scope>NUCLEOTIDE SEQUENCE [LARGE SCALE GENOMIC DNA]</scope>
    <source>
        <strain evidence="2 3">DSM 25927</strain>
    </source>
</reference>
<protein>
    <submittedName>
        <fullName evidence="2">DNA-binding transcriptional regulator, FrmR family</fullName>
    </submittedName>
</protein>
<dbReference type="InterPro" id="IPR038390">
    <property type="entry name" value="Metal_Tscrpt_repr_sf"/>
</dbReference>
<dbReference type="STRING" id="489703.SAMN04488038_109196"/>
<organism evidence="2 3">
    <name type="scientific">Solimonas aquatica</name>
    <dbReference type="NCBI Taxonomy" id="489703"/>
    <lineage>
        <taxon>Bacteria</taxon>
        <taxon>Pseudomonadati</taxon>
        <taxon>Pseudomonadota</taxon>
        <taxon>Gammaproteobacteria</taxon>
        <taxon>Nevskiales</taxon>
        <taxon>Nevskiaceae</taxon>
        <taxon>Solimonas</taxon>
    </lineage>
</organism>
<accession>A0A1H9I643</accession>
<evidence type="ECO:0000256" key="1">
    <source>
        <dbReference type="ARBA" id="ARBA00005260"/>
    </source>
</evidence>
<gene>
    <name evidence="2" type="ORF">SAMN04488038_109196</name>
</gene>
<dbReference type="EMBL" id="FOFS01000009">
    <property type="protein sequence ID" value="SEQ70027.1"/>
    <property type="molecule type" value="Genomic_DNA"/>
</dbReference>
<comment type="similarity">
    <text evidence="1">Belongs to the FrmR/RcnR family.</text>
</comment>
<keyword evidence="2" id="KW-0238">DNA-binding</keyword>
<dbReference type="GO" id="GO:0045892">
    <property type="term" value="P:negative regulation of DNA-templated transcription"/>
    <property type="evidence" value="ECO:0007669"/>
    <property type="project" value="UniProtKB-ARBA"/>
</dbReference>
<sequence>MMAMTSKEEHQRNLIARLRRVEGQIRGIQGMIEKGAECEAVAQQLAAARRALDRSFYEMIACSMEMEIQQAPNVSAARQAGTQVGKLLAKYG</sequence>
<dbReference type="GO" id="GO:0046872">
    <property type="term" value="F:metal ion binding"/>
    <property type="evidence" value="ECO:0007669"/>
    <property type="project" value="InterPro"/>
</dbReference>